<protein>
    <submittedName>
        <fullName evidence="2">Uncharacterized protein</fullName>
    </submittedName>
</protein>
<reference evidence="2" key="1">
    <citation type="journal article" date="2023" name="Science">
        <title>Genome structures resolve the early diversification of teleost fishes.</title>
        <authorList>
            <person name="Parey E."/>
            <person name="Louis A."/>
            <person name="Montfort J."/>
            <person name="Bouchez O."/>
            <person name="Roques C."/>
            <person name="Iampietro C."/>
            <person name="Lluch J."/>
            <person name="Castinel A."/>
            <person name="Donnadieu C."/>
            <person name="Desvignes T."/>
            <person name="Floi Bucao C."/>
            <person name="Jouanno E."/>
            <person name="Wen M."/>
            <person name="Mejri S."/>
            <person name="Dirks R."/>
            <person name="Jansen H."/>
            <person name="Henkel C."/>
            <person name="Chen W.J."/>
            <person name="Zahm M."/>
            <person name="Cabau C."/>
            <person name="Klopp C."/>
            <person name="Thompson A.W."/>
            <person name="Robinson-Rechavi M."/>
            <person name="Braasch I."/>
            <person name="Lecointre G."/>
            <person name="Bobe J."/>
            <person name="Postlethwait J.H."/>
            <person name="Berthelot C."/>
            <person name="Roest Crollius H."/>
            <person name="Guiguen Y."/>
        </authorList>
    </citation>
    <scope>NUCLEOTIDE SEQUENCE</scope>
    <source>
        <strain evidence="2">WJC10195</strain>
    </source>
</reference>
<sequence length="122" mass="12852">MWAGLVRVASGGPAGRALAPARSAAGPGEVRPGQRSEVRMIHEPSHSGIRFLSDGGHVEFHPFSWVSLEAAPGSGERPVHSSSVSELFQRCHVFQELAEDMASCPVAMVTGAGMRNATACTR</sequence>
<gene>
    <name evidence="2" type="ORF">SKAU_G00366030</name>
</gene>
<dbReference type="AlphaFoldDB" id="A0A9Q1IFB5"/>
<evidence type="ECO:0000256" key="1">
    <source>
        <dbReference type="SAM" id="MobiDB-lite"/>
    </source>
</evidence>
<dbReference type="EMBL" id="JAINUF010000018">
    <property type="protein sequence ID" value="KAJ8337637.1"/>
    <property type="molecule type" value="Genomic_DNA"/>
</dbReference>
<proteinExistence type="predicted"/>
<evidence type="ECO:0000313" key="2">
    <source>
        <dbReference type="EMBL" id="KAJ8337637.1"/>
    </source>
</evidence>
<feature type="compositionally biased region" description="Low complexity" evidence="1">
    <location>
        <begin position="12"/>
        <end position="28"/>
    </location>
</feature>
<comment type="caution">
    <text evidence="2">The sequence shown here is derived from an EMBL/GenBank/DDBJ whole genome shotgun (WGS) entry which is preliminary data.</text>
</comment>
<dbReference type="Proteomes" id="UP001152622">
    <property type="component" value="Chromosome 18"/>
</dbReference>
<feature type="region of interest" description="Disordered" evidence="1">
    <location>
        <begin position="12"/>
        <end position="36"/>
    </location>
</feature>
<evidence type="ECO:0000313" key="3">
    <source>
        <dbReference type="Proteomes" id="UP001152622"/>
    </source>
</evidence>
<organism evidence="2 3">
    <name type="scientific">Synaphobranchus kaupii</name>
    <name type="common">Kaup's arrowtooth eel</name>
    <dbReference type="NCBI Taxonomy" id="118154"/>
    <lineage>
        <taxon>Eukaryota</taxon>
        <taxon>Metazoa</taxon>
        <taxon>Chordata</taxon>
        <taxon>Craniata</taxon>
        <taxon>Vertebrata</taxon>
        <taxon>Euteleostomi</taxon>
        <taxon>Actinopterygii</taxon>
        <taxon>Neopterygii</taxon>
        <taxon>Teleostei</taxon>
        <taxon>Anguilliformes</taxon>
        <taxon>Synaphobranchidae</taxon>
        <taxon>Synaphobranchus</taxon>
    </lineage>
</organism>
<name>A0A9Q1IFB5_SYNKA</name>
<accession>A0A9Q1IFB5</accession>
<keyword evidence="3" id="KW-1185">Reference proteome</keyword>